<sequence length="216" mass="23687">MTDSPPLTPDSPTARRWLSEELAKPEYQDNPSLIERVMKWLSEHFGGGVGVGGVSIPAWLIAVVLLAVLVTLFVVSWRRHRPSARVEKDARHKRSATVFDAARLEAGDYLARARELRGRDDAAALLAAYRALVVRAEDGGMLLLDDATTVGDVTHVLRDALRRRDVQEPSFGVPEASHAFESVRYGHHTPTTAQVDDVLALEALVREAPRPSGAAR</sequence>
<accession>A0A417Z5C9</accession>
<gene>
    <name evidence="2" type="ORF">D1832_07970</name>
</gene>
<keyword evidence="1" id="KW-0812">Transmembrane</keyword>
<evidence type="ECO:0000313" key="3">
    <source>
        <dbReference type="Proteomes" id="UP000285376"/>
    </source>
</evidence>
<dbReference type="AlphaFoldDB" id="A0A417Z5C9"/>
<dbReference type="RefSeq" id="WP_118913389.1">
    <property type="nucleotide sequence ID" value="NZ_CBCRVH010000005.1"/>
</dbReference>
<evidence type="ECO:0000313" key="2">
    <source>
        <dbReference type="EMBL" id="RHW45926.1"/>
    </source>
</evidence>
<comment type="caution">
    <text evidence="2">The sequence shown here is derived from an EMBL/GenBank/DDBJ whole genome shotgun (WGS) entry which is preliminary data.</text>
</comment>
<name>A0A417Z5C9_9MICO</name>
<protein>
    <recommendedName>
        <fullName evidence="4">DUF4129 domain-containing protein</fullName>
    </recommendedName>
</protein>
<feature type="transmembrane region" description="Helical" evidence="1">
    <location>
        <begin position="56"/>
        <end position="75"/>
    </location>
</feature>
<keyword evidence="1" id="KW-0472">Membrane</keyword>
<evidence type="ECO:0008006" key="4">
    <source>
        <dbReference type="Google" id="ProtNLM"/>
    </source>
</evidence>
<dbReference type="Proteomes" id="UP000285376">
    <property type="component" value="Unassembled WGS sequence"/>
</dbReference>
<reference evidence="2 3" key="1">
    <citation type="submission" date="2018-08" db="EMBL/GenBank/DDBJ databases">
        <title>Whole genome sequence analysis of Dermacoccus abyssi bacteria isolated from Deep Mariana trench Micromonospora spp reveals genes involved in the environmental adaptation and production of secondary metabolites.</title>
        <authorList>
            <person name="Abdel-Mageed W.M."/>
            <person name="Lehri B."/>
            <person name="Nouioui I."/>
            <person name="Goodfellow I."/>
            <person name="Jaspars M."/>
            <person name="Karlyshev A."/>
        </authorList>
    </citation>
    <scope>NUCLEOTIDE SEQUENCE [LARGE SCALE GENOMIC DNA]</scope>
    <source>
        <strain evidence="2 3">MT1.1</strain>
    </source>
</reference>
<organism evidence="2 3">
    <name type="scientific">Dermacoccus abyssi</name>
    <dbReference type="NCBI Taxonomy" id="322596"/>
    <lineage>
        <taxon>Bacteria</taxon>
        <taxon>Bacillati</taxon>
        <taxon>Actinomycetota</taxon>
        <taxon>Actinomycetes</taxon>
        <taxon>Micrococcales</taxon>
        <taxon>Dermacoccaceae</taxon>
        <taxon>Dermacoccus</taxon>
    </lineage>
</organism>
<evidence type="ECO:0000256" key="1">
    <source>
        <dbReference type="SAM" id="Phobius"/>
    </source>
</evidence>
<dbReference type="EMBL" id="QWLM01000007">
    <property type="protein sequence ID" value="RHW45926.1"/>
    <property type="molecule type" value="Genomic_DNA"/>
</dbReference>
<proteinExistence type="predicted"/>
<keyword evidence="1" id="KW-1133">Transmembrane helix</keyword>